<keyword evidence="7" id="KW-0547">Nucleotide-binding</keyword>
<keyword evidence="8" id="KW-0418">Kinase</keyword>
<dbReference type="InterPro" id="IPR008266">
    <property type="entry name" value="Tyr_kinase_AS"/>
</dbReference>
<keyword evidence="6" id="KW-0808">Transferase</keyword>
<dbReference type="STRING" id="7102.A0A2A4IVD6"/>
<evidence type="ECO:0000259" key="14">
    <source>
        <dbReference type="PROSITE" id="PS50011"/>
    </source>
</evidence>
<sequence length="153" mass="16608">MGVCVHEGQLHALTEYMEGGSLEQLILSEPPEPLPQALRVSLAADVAEGMIFMGVCVHEGQLHALTEYMEGGSLEQLILSEPPEPLPQALRVSLAADVAEGMMYLHSLGVFHRDLTTKNVLLRKYGEGDYMAVVADFGLAAKIPHPNGYRLPT</sequence>
<dbReference type="SUPFAM" id="SSF56112">
    <property type="entry name" value="Protein kinase-like (PK-like)"/>
    <property type="match status" value="2"/>
</dbReference>
<keyword evidence="10" id="KW-0464">Manganese</keyword>
<dbReference type="InterPro" id="IPR050940">
    <property type="entry name" value="Actin_reg-Ser/Thr_kinase"/>
</dbReference>
<evidence type="ECO:0000256" key="10">
    <source>
        <dbReference type="ARBA" id="ARBA00023211"/>
    </source>
</evidence>
<feature type="domain" description="Protein kinase" evidence="14">
    <location>
        <begin position="1"/>
        <end position="153"/>
    </location>
</feature>
<evidence type="ECO:0000256" key="13">
    <source>
        <dbReference type="ARBA" id="ARBA00051680"/>
    </source>
</evidence>
<proteinExistence type="inferred from homology"/>
<dbReference type="Gene3D" id="1.10.510.10">
    <property type="entry name" value="Transferase(Phosphotransferase) domain 1"/>
    <property type="match status" value="2"/>
</dbReference>
<comment type="catalytic activity">
    <reaction evidence="12">
        <text>L-threonyl-[protein] + ATP = O-phospho-L-threonyl-[protein] + ADP + H(+)</text>
        <dbReference type="Rhea" id="RHEA:46608"/>
        <dbReference type="Rhea" id="RHEA-COMP:11060"/>
        <dbReference type="Rhea" id="RHEA-COMP:11605"/>
        <dbReference type="ChEBI" id="CHEBI:15378"/>
        <dbReference type="ChEBI" id="CHEBI:30013"/>
        <dbReference type="ChEBI" id="CHEBI:30616"/>
        <dbReference type="ChEBI" id="CHEBI:61977"/>
        <dbReference type="ChEBI" id="CHEBI:456216"/>
        <dbReference type="EC" id="2.7.12.1"/>
    </reaction>
</comment>
<dbReference type="EC" id="2.7.12.1" evidence="4"/>
<organism evidence="15">
    <name type="scientific">Heliothis virescens</name>
    <name type="common">Tobacco budworm moth</name>
    <dbReference type="NCBI Taxonomy" id="7102"/>
    <lineage>
        <taxon>Eukaryota</taxon>
        <taxon>Metazoa</taxon>
        <taxon>Ecdysozoa</taxon>
        <taxon>Arthropoda</taxon>
        <taxon>Hexapoda</taxon>
        <taxon>Insecta</taxon>
        <taxon>Pterygota</taxon>
        <taxon>Neoptera</taxon>
        <taxon>Endopterygota</taxon>
        <taxon>Lepidoptera</taxon>
        <taxon>Glossata</taxon>
        <taxon>Ditrysia</taxon>
        <taxon>Noctuoidea</taxon>
        <taxon>Noctuidae</taxon>
        <taxon>Heliothinae</taxon>
        <taxon>Heliothis</taxon>
    </lineage>
</organism>
<dbReference type="GO" id="GO:0046872">
    <property type="term" value="F:metal ion binding"/>
    <property type="evidence" value="ECO:0007669"/>
    <property type="project" value="UniProtKB-KW"/>
</dbReference>
<dbReference type="PANTHER" id="PTHR46485:SF5">
    <property type="entry name" value="CENTER DIVIDER, ISOFORM A"/>
    <property type="match status" value="1"/>
</dbReference>
<evidence type="ECO:0000256" key="2">
    <source>
        <dbReference type="ARBA" id="ARBA00001946"/>
    </source>
</evidence>
<dbReference type="GO" id="GO:0004712">
    <property type="term" value="F:protein serine/threonine/tyrosine kinase activity"/>
    <property type="evidence" value="ECO:0007669"/>
    <property type="project" value="UniProtKB-EC"/>
</dbReference>
<dbReference type="GO" id="GO:0005634">
    <property type="term" value="C:nucleus"/>
    <property type="evidence" value="ECO:0007669"/>
    <property type="project" value="TreeGrafter"/>
</dbReference>
<accession>A0A2A4IVD6</accession>
<evidence type="ECO:0000256" key="12">
    <source>
        <dbReference type="ARBA" id="ARBA00049308"/>
    </source>
</evidence>
<protein>
    <recommendedName>
        <fullName evidence="4">dual-specificity kinase</fullName>
        <ecNumber evidence="4">2.7.12.1</ecNumber>
    </recommendedName>
</protein>
<comment type="catalytic activity">
    <reaction evidence="13">
        <text>L-tyrosyl-[protein] + ATP = O-phospho-L-tyrosyl-[protein] + ADP + H(+)</text>
        <dbReference type="Rhea" id="RHEA:10596"/>
        <dbReference type="Rhea" id="RHEA-COMP:10136"/>
        <dbReference type="Rhea" id="RHEA-COMP:20101"/>
        <dbReference type="ChEBI" id="CHEBI:15378"/>
        <dbReference type="ChEBI" id="CHEBI:30616"/>
        <dbReference type="ChEBI" id="CHEBI:46858"/>
        <dbReference type="ChEBI" id="CHEBI:61978"/>
        <dbReference type="ChEBI" id="CHEBI:456216"/>
        <dbReference type="EC" id="2.7.12.1"/>
    </reaction>
</comment>
<dbReference type="PROSITE" id="PS50011">
    <property type="entry name" value="PROTEIN_KINASE_DOM"/>
    <property type="match status" value="1"/>
</dbReference>
<evidence type="ECO:0000256" key="6">
    <source>
        <dbReference type="ARBA" id="ARBA00022679"/>
    </source>
</evidence>
<dbReference type="GO" id="GO:0030036">
    <property type="term" value="P:actin cytoskeleton organization"/>
    <property type="evidence" value="ECO:0007669"/>
    <property type="project" value="TreeGrafter"/>
</dbReference>
<evidence type="ECO:0000256" key="1">
    <source>
        <dbReference type="ARBA" id="ARBA00001936"/>
    </source>
</evidence>
<dbReference type="InterPro" id="IPR011009">
    <property type="entry name" value="Kinase-like_dom_sf"/>
</dbReference>
<dbReference type="PANTHER" id="PTHR46485">
    <property type="entry name" value="LIM DOMAIN KINASE 1"/>
    <property type="match status" value="1"/>
</dbReference>
<comment type="catalytic activity">
    <reaction evidence="11">
        <text>L-seryl-[protein] + ATP = O-phospho-L-seryl-[protein] + ADP + H(+)</text>
        <dbReference type="Rhea" id="RHEA:17989"/>
        <dbReference type="Rhea" id="RHEA-COMP:9863"/>
        <dbReference type="Rhea" id="RHEA-COMP:11604"/>
        <dbReference type="ChEBI" id="CHEBI:15378"/>
        <dbReference type="ChEBI" id="CHEBI:29999"/>
        <dbReference type="ChEBI" id="CHEBI:30616"/>
        <dbReference type="ChEBI" id="CHEBI:83421"/>
        <dbReference type="ChEBI" id="CHEBI:456216"/>
        <dbReference type="EC" id="2.7.12.1"/>
    </reaction>
</comment>
<dbReference type="InterPro" id="IPR000719">
    <property type="entry name" value="Prot_kinase_dom"/>
</dbReference>
<dbReference type="PROSITE" id="PS00109">
    <property type="entry name" value="PROTEIN_KINASE_TYR"/>
    <property type="match status" value="1"/>
</dbReference>
<comment type="similarity">
    <text evidence="3">Belongs to the protein kinase superfamily. TKL Ser/Thr protein kinase family.</text>
</comment>
<dbReference type="AlphaFoldDB" id="A0A2A4IVD6"/>
<evidence type="ECO:0000256" key="7">
    <source>
        <dbReference type="ARBA" id="ARBA00022741"/>
    </source>
</evidence>
<dbReference type="GO" id="GO:0004674">
    <property type="term" value="F:protein serine/threonine kinase activity"/>
    <property type="evidence" value="ECO:0007669"/>
    <property type="project" value="UniProtKB-KW"/>
</dbReference>
<dbReference type="InterPro" id="IPR001245">
    <property type="entry name" value="Ser-Thr/Tyr_kinase_cat_dom"/>
</dbReference>
<evidence type="ECO:0000256" key="4">
    <source>
        <dbReference type="ARBA" id="ARBA00013203"/>
    </source>
</evidence>
<evidence type="ECO:0000256" key="8">
    <source>
        <dbReference type="ARBA" id="ARBA00022777"/>
    </source>
</evidence>
<dbReference type="GO" id="GO:0005524">
    <property type="term" value="F:ATP binding"/>
    <property type="evidence" value="ECO:0007669"/>
    <property type="project" value="UniProtKB-KW"/>
</dbReference>
<keyword evidence="5" id="KW-0723">Serine/threonine-protein kinase</keyword>
<dbReference type="Pfam" id="PF07714">
    <property type="entry name" value="PK_Tyr_Ser-Thr"/>
    <property type="match status" value="1"/>
</dbReference>
<dbReference type="GO" id="GO:0005737">
    <property type="term" value="C:cytoplasm"/>
    <property type="evidence" value="ECO:0007669"/>
    <property type="project" value="TreeGrafter"/>
</dbReference>
<comment type="cofactor">
    <cofactor evidence="1">
        <name>Mn(2+)</name>
        <dbReference type="ChEBI" id="CHEBI:29035"/>
    </cofactor>
</comment>
<evidence type="ECO:0000256" key="9">
    <source>
        <dbReference type="ARBA" id="ARBA00022840"/>
    </source>
</evidence>
<reference evidence="15" key="1">
    <citation type="submission" date="2017-09" db="EMBL/GenBank/DDBJ databases">
        <title>Contemporary evolution of a Lepidopteran species, Heliothis virescens, in response to modern agricultural practices.</title>
        <authorList>
            <person name="Fritz M.L."/>
            <person name="Deyonke A.M."/>
            <person name="Papanicolaou A."/>
            <person name="Micinski S."/>
            <person name="Westbrook J."/>
            <person name="Gould F."/>
        </authorList>
    </citation>
    <scope>NUCLEOTIDE SEQUENCE [LARGE SCALE GENOMIC DNA]</scope>
    <source>
        <strain evidence="15">HvINT-</strain>
        <tissue evidence="15">Whole body</tissue>
    </source>
</reference>
<gene>
    <name evidence="15" type="ORF">B5V51_12274</name>
</gene>
<comment type="cofactor">
    <cofactor evidence="2">
        <name>Mg(2+)</name>
        <dbReference type="ChEBI" id="CHEBI:18420"/>
    </cofactor>
</comment>
<keyword evidence="9" id="KW-0067">ATP-binding</keyword>
<comment type="caution">
    <text evidence="15">The sequence shown here is derived from an EMBL/GenBank/DDBJ whole genome shotgun (WGS) entry which is preliminary data.</text>
</comment>
<evidence type="ECO:0000256" key="5">
    <source>
        <dbReference type="ARBA" id="ARBA00022527"/>
    </source>
</evidence>
<evidence type="ECO:0000256" key="11">
    <source>
        <dbReference type="ARBA" id="ARBA00049003"/>
    </source>
</evidence>
<name>A0A2A4IVD6_HELVI</name>
<evidence type="ECO:0000256" key="3">
    <source>
        <dbReference type="ARBA" id="ARBA00005843"/>
    </source>
</evidence>
<evidence type="ECO:0000313" key="15">
    <source>
        <dbReference type="EMBL" id="PCG63456.1"/>
    </source>
</evidence>
<dbReference type="EMBL" id="NWSH01006410">
    <property type="protein sequence ID" value="PCG63456.1"/>
    <property type="molecule type" value="Genomic_DNA"/>
</dbReference>